<dbReference type="PANTHER" id="PTHR22916">
    <property type="entry name" value="GLYCOSYLTRANSFERASE"/>
    <property type="match status" value="1"/>
</dbReference>
<keyword evidence="2" id="KW-0328">Glycosyltransferase</keyword>
<keyword evidence="6" id="KW-1185">Reference proteome</keyword>
<dbReference type="SUPFAM" id="SSF53448">
    <property type="entry name" value="Nucleotide-diphospho-sugar transferases"/>
    <property type="match status" value="1"/>
</dbReference>
<sequence length="343" mass="39835">MNPKVSIIIPVYNAERYLLPCIESLLKQTLIECEFIFVNDGSRDSSRQIIEQFIAKEPRMKLINQANQGVSMARNVGIAKATGEYIGFVDADDTVEADMFEKLYRGAIVDRCDTVISNFESELGGHKVITTYPFTPNVRLELDFIQQKVLPQFLETDYLNSVCNKLYRSCIVKEYHIVFPEKVALGEDGQFNIHFFSEAKSMKYMDYTGYHYREVTGSATRNLLEHDYFGRALEAFRMELPPIYTQIMQSDKIRELKSIRLLTSTISYIYTYFKPNSGVSFWERYKYVKQMITNSTLREALPIFYKERYSSLGRYEKLIVTLIKAKLTAGLLGATTYIRFRNR</sequence>
<dbReference type="Gene3D" id="3.90.550.10">
    <property type="entry name" value="Spore Coat Polysaccharide Biosynthesis Protein SpsA, Chain A"/>
    <property type="match status" value="1"/>
</dbReference>
<feature type="domain" description="Glycosyltransferase 2-like" evidence="4">
    <location>
        <begin position="6"/>
        <end position="126"/>
    </location>
</feature>
<dbReference type="InterPro" id="IPR029044">
    <property type="entry name" value="Nucleotide-diphossugar_trans"/>
</dbReference>
<evidence type="ECO:0000313" key="6">
    <source>
        <dbReference type="Proteomes" id="UP001229346"/>
    </source>
</evidence>
<dbReference type="CDD" id="cd00761">
    <property type="entry name" value="Glyco_tranf_GTA_type"/>
    <property type="match status" value="1"/>
</dbReference>
<name>A0ABT9U5H5_PAEHA</name>
<organism evidence="5 6">
    <name type="scientific">Paenibacillus harenae</name>
    <dbReference type="NCBI Taxonomy" id="306543"/>
    <lineage>
        <taxon>Bacteria</taxon>
        <taxon>Bacillati</taxon>
        <taxon>Bacillota</taxon>
        <taxon>Bacilli</taxon>
        <taxon>Bacillales</taxon>
        <taxon>Paenibacillaceae</taxon>
        <taxon>Paenibacillus</taxon>
    </lineage>
</organism>
<comment type="caution">
    <text evidence="5">The sequence shown here is derived from an EMBL/GenBank/DDBJ whole genome shotgun (WGS) entry which is preliminary data.</text>
</comment>
<evidence type="ECO:0000256" key="1">
    <source>
        <dbReference type="ARBA" id="ARBA00006739"/>
    </source>
</evidence>
<accession>A0ABT9U5H5</accession>
<evidence type="ECO:0000313" key="5">
    <source>
        <dbReference type="EMBL" id="MDQ0114828.1"/>
    </source>
</evidence>
<dbReference type="Proteomes" id="UP001229346">
    <property type="component" value="Unassembled WGS sequence"/>
</dbReference>
<dbReference type="Pfam" id="PF00535">
    <property type="entry name" value="Glycos_transf_2"/>
    <property type="match status" value="1"/>
</dbReference>
<reference evidence="5 6" key="1">
    <citation type="submission" date="2023-07" db="EMBL/GenBank/DDBJ databases">
        <title>Sorghum-associated microbial communities from plants grown in Nebraska, USA.</title>
        <authorList>
            <person name="Schachtman D."/>
        </authorList>
    </citation>
    <scope>NUCLEOTIDE SEQUENCE [LARGE SCALE GENOMIC DNA]</scope>
    <source>
        <strain evidence="5 6">CC482</strain>
    </source>
</reference>
<evidence type="ECO:0000256" key="3">
    <source>
        <dbReference type="ARBA" id="ARBA00022679"/>
    </source>
</evidence>
<dbReference type="PANTHER" id="PTHR22916:SF51">
    <property type="entry name" value="GLYCOSYLTRANSFERASE EPSH-RELATED"/>
    <property type="match status" value="1"/>
</dbReference>
<gene>
    <name evidence="5" type="ORF">J2T15_004285</name>
</gene>
<protein>
    <submittedName>
        <fullName evidence="5">Glycosyltransferase involved in cell wall biosynthesis</fullName>
    </submittedName>
</protein>
<dbReference type="EMBL" id="JAUSSU010000009">
    <property type="protein sequence ID" value="MDQ0114828.1"/>
    <property type="molecule type" value="Genomic_DNA"/>
</dbReference>
<evidence type="ECO:0000259" key="4">
    <source>
        <dbReference type="Pfam" id="PF00535"/>
    </source>
</evidence>
<proteinExistence type="inferred from homology"/>
<keyword evidence="3" id="KW-0808">Transferase</keyword>
<comment type="similarity">
    <text evidence="1">Belongs to the glycosyltransferase 2 family.</text>
</comment>
<dbReference type="InterPro" id="IPR001173">
    <property type="entry name" value="Glyco_trans_2-like"/>
</dbReference>
<evidence type="ECO:0000256" key="2">
    <source>
        <dbReference type="ARBA" id="ARBA00022676"/>
    </source>
</evidence>